<name>A0A8H7NHB3_BIOOC</name>
<feature type="compositionally biased region" description="Low complexity" evidence="1">
    <location>
        <begin position="652"/>
        <end position="664"/>
    </location>
</feature>
<evidence type="ECO:0008006" key="4">
    <source>
        <dbReference type="Google" id="ProtNLM"/>
    </source>
</evidence>
<evidence type="ECO:0000256" key="1">
    <source>
        <dbReference type="SAM" id="MobiDB-lite"/>
    </source>
</evidence>
<reference evidence="2" key="1">
    <citation type="submission" date="2020-10" db="EMBL/GenBank/DDBJ databases">
        <title>High-Quality Genome Resource of Clonostachys rosea strain S41 by Oxford Nanopore Long-Read Sequencing.</title>
        <authorList>
            <person name="Wang H."/>
        </authorList>
    </citation>
    <scope>NUCLEOTIDE SEQUENCE</scope>
    <source>
        <strain evidence="2">S41</strain>
    </source>
</reference>
<feature type="region of interest" description="Disordered" evidence="1">
    <location>
        <begin position="282"/>
        <end position="307"/>
    </location>
</feature>
<feature type="compositionally biased region" description="Basic and acidic residues" evidence="1">
    <location>
        <begin position="282"/>
        <end position="301"/>
    </location>
</feature>
<dbReference type="AlphaFoldDB" id="A0A8H7NHB3"/>
<evidence type="ECO:0000313" key="2">
    <source>
        <dbReference type="EMBL" id="KAF9755661.1"/>
    </source>
</evidence>
<proteinExistence type="predicted"/>
<dbReference type="Proteomes" id="UP000616885">
    <property type="component" value="Unassembled WGS sequence"/>
</dbReference>
<accession>A0A8H7NHB3</accession>
<organism evidence="2 3">
    <name type="scientific">Bionectria ochroleuca</name>
    <name type="common">Gliocladium roseum</name>
    <dbReference type="NCBI Taxonomy" id="29856"/>
    <lineage>
        <taxon>Eukaryota</taxon>
        <taxon>Fungi</taxon>
        <taxon>Dikarya</taxon>
        <taxon>Ascomycota</taxon>
        <taxon>Pezizomycotina</taxon>
        <taxon>Sordariomycetes</taxon>
        <taxon>Hypocreomycetidae</taxon>
        <taxon>Hypocreales</taxon>
        <taxon>Bionectriaceae</taxon>
        <taxon>Clonostachys</taxon>
    </lineage>
</organism>
<feature type="region of interest" description="Disordered" evidence="1">
    <location>
        <begin position="637"/>
        <end position="664"/>
    </location>
</feature>
<dbReference type="EMBL" id="JADCTT010000003">
    <property type="protein sequence ID" value="KAF9755661.1"/>
    <property type="molecule type" value="Genomic_DNA"/>
</dbReference>
<comment type="caution">
    <text evidence="2">The sequence shown here is derived from an EMBL/GenBank/DDBJ whole genome shotgun (WGS) entry which is preliminary data.</text>
</comment>
<gene>
    <name evidence="2" type="ORF">IM811_011102</name>
</gene>
<sequence length="799" mass="89925">MDPVTIFGAVAGCVQLLDASIKTSKKCRSLISTFRHAEESIEHLDRAMNEAEGLMIDLQTFAMAAQQIPTDQLNQYGHVLTSSLGQIAWNYSNDLKCLANLLPSPSSINFKERFSFCRDQKAINNIILRLEQRKTAATLALGVLGRVEDLKKHAISLELEKSIRELSLEQSRLSEELARSMIAGTEQGRKTASTLLQIQKDVELYSTELQTSLASMETIVTTRYSQLATKSQITTIAASSVDQLGKIVRLELKRQLEPLRSRLDITDKMIYELATEVATHSRDQKVFESQKPEQGTHKHSPDQSLENVSFGSSGHSHILMENPKVPPSRRKVIMFTYACSRYIGFGTLSIVITTYRTKTSSIQPSQTYFRLKIGFTPCPWLFSRGLSLLYSSEPSTDGYFNICPRLRIFGVYCNGSPIEKMLQQDDVISFQRALETHEFGIWDVDDMGGNHLERAVYSNSTGISQYLLSTEYAETLLNDGDLHLGDCVQELLPYIPDLETGHQLLSLIIKLCSLNDQIQFNGVTVWNNFWASARSQSYFYGLREHTQSLEARQCVTLSTEYGIFVQPEHFLGRACCLSFEQCSDRIQYLMALYLTTGGNPNHKFENGYPLLVEIFRQIRICIFRHFSHIIDFNSSNGEEEIDNDDSEDSADSSDSGSDCSDGSSHYSDCIGPDADDEDICYWCCKDKVERFFTTLLVTVIRSGADIHWFWTDDSISGHHHSLFTIAEDLHALGIWQASLKQCGYLPNEVYKETLSRMKRVDQLGGSTHSNVDVPSIIETPVVTGVGVRLRRNPGPFNDA</sequence>
<evidence type="ECO:0000313" key="3">
    <source>
        <dbReference type="Proteomes" id="UP000616885"/>
    </source>
</evidence>
<protein>
    <recommendedName>
        <fullName evidence="4">Fungal N-terminal domain-containing protein</fullName>
    </recommendedName>
</protein>
<feature type="compositionally biased region" description="Acidic residues" evidence="1">
    <location>
        <begin position="637"/>
        <end position="651"/>
    </location>
</feature>